<dbReference type="PRINTS" id="PR00392">
    <property type="entry name" value="PROFILIN"/>
</dbReference>
<dbReference type="STRING" id="27342.A0A0H2RTP6"/>
<keyword evidence="3" id="KW-0963">Cytoplasm</keyword>
<evidence type="ECO:0000256" key="1">
    <source>
        <dbReference type="ARBA" id="ARBA00004245"/>
    </source>
</evidence>
<dbReference type="OrthoDB" id="421374at2759"/>
<dbReference type="Gene3D" id="3.30.450.30">
    <property type="entry name" value="Dynein light chain 2a, cytoplasmic"/>
    <property type="match status" value="1"/>
</dbReference>
<dbReference type="SMART" id="SM00392">
    <property type="entry name" value="PROF"/>
    <property type="match status" value="1"/>
</dbReference>
<dbReference type="FunFam" id="3.30.450.30:FF:000001">
    <property type="entry name" value="Profilin"/>
    <property type="match status" value="1"/>
</dbReference>
<keyword evidence="5 6" id="KW-0206">Cytoskeleton</keyword>
<evidence type="ECO:0000313" key="9">
    <source>
        <dbReference type="Proteomes" id="UP000053477"/>
    </source>
</evidence>
<sequence>MSWQAYVDNNLLGTGKVSQAAILGQQGGVWAASEGFSLSTEEQNAAINAFKNSDNTLATGVRLAGTKYFALDANDRVIRAKKAADGAILVKTNQAILVAVYKAPLQAPETSPVVEGLGDYLIGVGY</sequence>
<dbReference type="InterPro" id="IPR005455">
    <property type="entry name" value="PFN_euk"/>
</dbReference>
<evidence type="ECO:0000256" key="5">
    <source>
        <dbReference type="ARBA" id="ARBA00023212"/>
    </source>
</evidence>
<dbReference type="GO" id="GO:0003785">
    <property type="term" value="F:actin monomer binding"/>
    <property type="evidence" value="ECO:0007669"/>
    <property type="project" value="TreeGrafter"/>
</dbReference>
<reference evidence="8 9" key="1">
    <citation type="submission" date="2015-04" db="EMBL/GenBank/DDBJ databases">
        <title>Complete genome sequence of Schizopora paradoxa KUC8140, a cosmopolitan wood degrader in East Asia.</title>
        <authorList>
            <consortium name="DOE Joint Genome Institute"/>
            <person name="Min B."/>
            <person name="Park H."/>
            <person name="Jang Y."/>
            <person name="Kim J.-J."/>
            <person name="Kim K.H."/>
            <person name="Pangilinan J."/>
            <person name="Lipzen A."/>
            <person name="Riley R."/>
            <person name="Grigoriev I.V."/>
            <person name="Spatafora J.W."/>
            <person name="Choi I.-G."/>
        </authorList>
    </citation>
    <scope>NUCLEOTIDE SEQUENCE [LARGE SCALE GENOMIC DNA]</scope>
    <source>
        <strain evidence="8 9">KUC8140</strain>
    </source>
</reference>
<dbReference type="PRINTS" id="PR01640">
    <property type="entry name" value="PROFILINPLNT"/>
</dbReference>
<dbReference type="EMBL" id="KQ085933">
    <property type="protein sequence ID" value="KLO15224.1"/>
    <property type="molecule type" value="Genomic_DNA"/>
</dbReference>
<keyword evidence="9" id="KW-1185">Reference proteome</keyword>
<evidence type="ECO:0000256" key="2">
    <source>
        <dbReference type="ARBA" id="ARBA00010058"/>
    </source>
</evidence>
<dbReference type="SUPFAM" id="SSF55770">
    <property type="entry name" value="Profilin (actin-binding protein)"/>
    <property type="match status" value="1"/>
</dbReference>
<keyword evidence="4 7" id="KW-0009">Actin-binding</keyword>
<dbReference type="PANTHER" id="PTHR11604:SF0">
    <property type="entry name" value="PROFILIN"/>
    <property type="match status" value="1"/>
</dbReference>
<organism evidence="8 9">
    <name type="scientific">Schizopora paradoxa</name>
    <dbReference type="NCBI Taxonomy" id="27342"/>
    <lineage>
        <taxon>Eukaryota</taxon>
        <taxon>Fungi</taxon>
        <taxon>Dikarya</taxon>
        <taxon>Basidiomycota</taxon>
        <taxon>Agaricomycotina</taxon>
        <taxon>Agaricomycetes</taxon>
        <taxon>Hymenochaetales</taxon>
        <taxon>Schizoporaceae</taxon>
        <taxon>Schizopora</taxon>
    </lineage>
</organism>
<evidence type="ECO:0000256" key="4">
    <source>
        <dbReference type="ARBA" id="ARBA00023203"/>
    </source>
</evidence>
<proteinExistence type="inferred from homology"/>
<evidence type="ECO:0000313" key="8">
    <source>
        <dbReference type="EMBL" id="KLO15224.1"/>
    </source>
</evidence>
<accession>A0A0H2RTP6</accession>
<comment type="subcellular location">
    <subcellularLocation>
        <location evidence="1">Cytoplasm</location>
        <location evidence="1">Cytoskeleton</location>
    </subcellularLocation>
</comment>
<dbReference type="InterPro" id="IPR048278">
    <property type="entry name" value="PFN"/>
</dbReference>
<dbReference type="InParanoid" id="A0A0H2RTP6"/>
<evidence type="ECO:0000256" key="3">
    <source>
        <dbReference type="ARBA" id="ARBA00022490"/>
    </source>
</evidence>
<comment type="similarity">
    <text evidence="2 7">Belongs to the profilin family.</text>
</comment>
<dbReference type="Proteomes" id="UP000053477">
    <property type="component" value="Unassembled WGS sequence"/>
</dbReference>
<protein>
    <recommendedName>
        <fullName evidence="7">Profilin</fullName>
    </recommendedName>
</protein>
<dbReference type="InterPro" id="IPR027310">
    <property type="entry name" value="Profilin_CS"/>
</dbReference>
<dbReference type="Pfam" id="PF00235">
    <property type="entry name" value="Profilin"/>
    <property type="match status" value="1"/>
</dbReference>
<comment type="subunit">
    <text evidence="6">Occurs in many kinds of cells as a complex with monomeric actin in a 1:1 ratio.</text>
</comment>
<dbReference type="GO" id="GO:0005856">
    <property type="term" value="C:cytoskeleton"/>
    <property type="evidence" value="ECO:0007669"/>
    <property type="project" value="UniProtKB-SubCell"/>
</dbReference>
<dbReference type="CDD" id="cd00148">
    <property type="entry name" value="PROF"/>
    <property type="match status" value="1"/>
</dbReference>
<dbReference type="AlphaFoldDB" id="A0A0H2RTP6"/>
<dbReference type="PANTHER" id="PTHR11604">
    <property type="entry name" value="PROFILIN"/>
    <property type="match status" value="1"/>
</dbReference>
<evidence type="ECO:0000256" key="7">
    <source>
        <dbReference type="RuleBase" id="RU003909"/>
    </source>
</evidence>
<name>A0A0H2RTP6_9AGAM</name>
<evidence type="ECO:0000256" key="6">
    <source>
        <dbReference type="RuleBase" id="RU003908"/>
    </source>
</evidence>
<dbReference type="InterPro" id="IPR036140">
    <property type="entry name" value="PFN_sf"/>
</dbReference>
<dbReference type="FunCoup" id="A0A0H2RTP6">
    <property type="interactions" value="154"/>
</dbReference>
<dbReference type="PROSITE" id="PS00414">
    <property type="entry name" value="PROFILIN"/>
    <property type="match status" value="1"/>
</dbReference>
<comment type="function">
    <text evidence="6">Binds to actin and affects the structure of the cytoskeleton. At high concentrations, profilin prevents the polymerization of actin, whereas it enhances it at low concentrations.</text>
</comment>
<gene>
    <name evidence="8" type="ORF">SCHPADRAFT_871537</name>
</gene>
<dbReference type="GO" id="GO:0005938">
    <property type="term" value="C:cell cortex"/>
    <property type="evidence" value="ECO:0007669"/>
    <property type="project" value="TreeGrafter"/>
</dbReference>